<dbReference type="RefSeq" id="WP_161012934.1">
    <property type="nucleotide sequence ID" value="NZ_WWCK01000002.1"/>
</dbReference>
<protein>
    <submittedName>
        <fullName evidence="2">Uncharacterized protein</fullName>
    </submittedName>
</protein>
<dbReference type="Proteomes" id="UP000450012">
    <property type="component" value="Unassembled WGS sequence"/>
</dbReference>
<name>A0A7X4GPN4_9BURK</name>
<keyword evidence="1" id="KW-0812">Transmembrane</keyword>
<proteinExistence type="predicted"/>
<gene>
    <name evidence="2" type="ORF">GTP45_05775</name>
</gene>
<organism evidence="2 3">
    <name type="scientific">Duganella rivi</name>
    <dbReference type="NCBI Taxonomy" id="2666083"/>
    <lineage>
        <taxon>Bacteria</taxon>
        <taxon>Pseudomonadati</taxon>
        <taxon>Pseudomonadota</taxon>
        <taxon>Betaproteobacteria</taxon>
        <taxon>Burkholderiales</taxon>
        <taxon>Oxalobacteraceae</taxon>
        <taxon>Telluria group</taxon>
        <taxon>Duganella</taxon>
    </lineage>
</organism>
<dbReference type="AlphaFoldDB" id="A0A7X4GPN4"/>
<comment type="caution">
    <text evidence="2">The sequence shown here is derived from an EMBL/GenBank/DDBJ whole genome shotgun (WGS) entry which is preliminary data.</text>
</comment>
<sequence>MAPTPTDDEKQPPASAASALPAKALSVLQNPTTARLAISATGLITLIIAFANTQLQGMMDQFTSGCQAVIEQETQAGNQVRVTTRTVGKMPDVLHLTFARLGDAKIKSILLASPMQYPVGDSLTAPPRAGETCPGQLCESAEDGQGHESLKIVVERPQPEFVYRYLVTMQPDPKRSNADQLLVYAPFPRGFAGVACKVQPKSWYNLWIWGSPMHKSIFFGLVIIVGGLLLGALAKKGNPP</sequence>
<keyword evidence="1" id="KW-0472">Membrane</keyword>
<evidence type="ECO:0000313" key="3">
    <source>
        <dbReference type="Proteomes" id="UP000450012"/>
    </source>
</evidence>
<dbReference type="EMBL" id="WWCK01000002">
    <property type="protein sequence ID" value="MYM66344.1"/>
    <property type="molecule type" value="Genomic_DNA"/>
</dbReference>
<evidence type="ECO:0000313" key="2">
    <source>
        <dbReference type="EMBL" id="MYM66344.1"/>
    </source>
</evidence>
<reference evidence="2 3" key="1">
    <citation type="submission" date="2019-12" db="EMBL/GenBank/DDBJ databases">
        <title>Novel species isolated from a subtropical stream in China.</title>
        <authorList>
            <person name="Lu H."/>
        </authorList>
    </citation>
    <scope>NUCLEOTIDE SEQUENCE [LARGE SCALE GENOMIC DNA]</scope>
    <source>
        <strain evidence="2 3">FT55W</strain>
    </source>
</reference>
<keyword evidence="1" id="KW-1133">Transmembrane helix</keyword>
<accession>A0A7X4GPN4</accession>
<feature type="transmembrane region" description="Helical" evidence="1">
    <location>
        <begin position="33"/>
        <end position="51"/>
    </location>
</feature>
<feature type="transmembrane region" description="Helical" evidence="1">
    <location>
        <begin position="216"/>
        <end position="234"/>
    </location>
</feature>
<evidence type="ECO:0000256" key="1">
    <source>
        <dbReference type="SAM" id="Phobius"/>
    </source>
</evidence>
<keyword evidence="3" id="KW-1185">Reference proteome</keyword>